<comment type="cofactor">
    <cofactor evidence="1">
        <name>pyridoxal 5'-phosphate</name>
        <dbReference type="ChEBI" id="CHEBI:597326"/>
    </cofactor>
</comment>
<dbReference type="GO" id="GO:0016829">
    <property type="term" value="F:lyase activity"/>
    <property type="evidence" value="ECO:0007669"/>
    <property type="project" value="InterPro"/>
</dbReference>
<dbReference type="PANTHER" id="PTHR48097:SF5">
    <property type="entry name" value="LOW SPECIFICITY L-THREONINE ALDOLASE"/>
    <property type="match status" value="1"/>
</dbReference>
<protein>
    <submittedName>
        <fullName evidence="5">Threonine aldolase</fullName>
    </submittedName>
</protein>
<dbReference type="InterPro" id="IPR015421">
    <property type="entry name" value="PyrdxlP-dep_Trfase_major"/>
</dbReference>
<feature type="non-terminal residue" evidence="5">
    <location>
        <position position="200"/>
    </location>
</feature>
<organism evidence="5">
    <name type="scientific">Caldithrix abyssi</name>
    <dbReference type="NCBI Taxonomy" id="187145"/>
    <lineage>
        <taxon>Bacteria</taxon>
        <taxon>Pseudomonadati</taxon>
        <taxon>Calditrichota</taxon>
        <taxon>Calditrichia</taxon>
        <taxon>Calditrichales</taxon>
        <taxon>Calditrichaceae</taxon>
        <taxon>Caldithrix</taxon>
    </lineage>
</organism>
<accession>A0A7V1PU65</accession>
<dbReference type="InterPro" id="IPR015424">
    <property type="entry name" value="PyrdxlP-dep_Trfase"/>
</dbReference>
<dbReference type="Gene3D" id="3.40.640.10">
    <property type="entry name" value="Type I PLP-dependent aspartate aminotransferase-like (Major domain)"/>
    <property type="match status" value="1"/>
</dbReference>
<dbReference type="EMBL" id="DRLD01000141">
    <property type="protein sequence ID" value="HED10047.1"/>
    <property type="molecule type" value="Genomic_DNA"/>
</dbReference>
<gene>
    <name evidence="5" type="ORF">ENJ10_05120</name>
</gene>
<name>A0A7V1PU65_CALAY</name>
<dbReference type="PANTHER" id="PTHR48097">
    <property type="entry name" value="L-THREONINE ALDOLASE-RELATED"/>
    <property type="match status" value="1"/>
</dbReference>
<dbReference type="InterPro" id="IPR001597">
    <property type="entry name" value="ArAA_b-elim_lyase/Thr_aldolase"/>
</dbReference>
<dbReference type="GO" id="GO:0006520">
    <property type="term" value="P:amino acid metabolic process"/>
    <property type="evidence" value="ECO:0007669"/>
    <property type="project" value="InterPro"/>
</dbReference>
<evidence type="ECO:0000256" key="3">
    <source>
        <dbReference type="ARBA" id="ARBA00022898"/>
    </source>
</evidence>
<evidence type="ECO:0000259" key="4">
    <source>
        <dbReference type="Pfam" id="PF01212"/>
    </source>
</evidence>
<evidence type="ECO:0000256" key="2">
    <source>
        <dbReference type="ARBA" id="ARBA00006966"/>
    </source>
</evidence>
<dbReference type="Proteomes" id="UP000886005">
    <property type="component" value="Unassembled WGS sequence"/>
</dbReference>
<dbReference type="SUPFAM" id="SSF53383">
    <property type="entry name" value="PLP-dependent transferases"/>
    <property type="match status" value="1"/>
</dbReference>
<dbReference type="Pfam" id="PF01212">
    <property type="entry name" value="Beta_elim_lyase"/>
    <property type="match status" value="1"/>
</dbReference>
<dbReference type="AlphaFoldDB" id="A0A7V1PU65"/>
<evidence type="ECO:0000313" key="5">
    <source>
        <dbReference type="EMBL" id="HED10047.1"/>
    </source>
</evidence>
<comment type="caution">
    <text evidence="5">The sequence shown here is derived from an EMBL/GenBank/DDBJ whole genome shotgun (WGS) entry which is preliminary data.</text>
</comment>
<comment type="similarity">
    <text evidence="2">Belongs to the threonine aldolase family.</text>
</comment>
<sequence length="200" mass="21561">MNPFNTISEHSFASDNNAGVHPQIMEALQQANRGHVVGYGDDPITQQAVKRIRAYFGAETEVFFVYSGTGANILALNAITHSFESVICAQTAHINVDECGAPEKVIGCKLIDIPTADGKLTPENIKPVLTGFDFEHHSQPRVISISQPTELGTVYSTEELAALRRLADDYNLLIHMDGARLANAAAAMNLTLADLSVRAG</sequence>
<proteinExistence type="inferred from homology"/>
<reference evidence="5" key="1">
    <citation type="journal article" date="2020" name="mSystems">
        <title>Genome- and Community-Level Interaction Insights into Carbon Utilization and Element Cycling Functions of Hydrothermarchaeota in Hydrothermal Sediment.</title>
        <authorList>
            <person name="Zhou Z."/>
            <person name="Liu Y."/>
            <person name="Xu W."/>
            <person name="Pan J."/>
            <person name="Luo Z.H."/>
            <person name="Li M."/>
        </authorList>
    </citation>
    <scope>NUCLEOTIDE SEQUENCE [LARGE SCALE GENOMIC DNA]</scope>
    <source>
        <strain evidence="5">HyVt-456</strain>
    </source>
</reference>
<feature type="domain" description="Aromatic amino acid beta-eliminating lyase/threonine aldolase" evidence="4">
    <location>
        <begin position="12"/>
        <end position="194"/>
    </location>
</feature>
<keyword evidence="3" id="KW-0663">Pyridoxal phosphate</keyword>
<evidence type="ECO:0000256" key="1">
    <source>
        <dbReference type="ARBA" id="ARBA00001933"/>
    </source>
</evidence>